<evidence type="ECO:0000313" key="1">
    <source>
        <dbReference type="EMBL" id="MDT0307106.1"/>
    </source>
</evidence>
<dbReference type="RefSeq" id="WP_311630044.1">
    <property type="nucleotide sequence ID" value="NZ_JAVREN010000009.1"/>
</dbReference>
<organism evidence="1 2">
    <name type="scientific">Streptomyces boetiae</name>
    <dbReference type="NCBI Taxonomy" id="3075541"/>
    <lineage>
        <taxon>Bacteria</taxon>
        <taxon>Bacillati</taxon>
        <taxon>Actinomycetota</taxon>
        <taxon>Actinomycetes</taxon>
        <taxon>Kitasatosporales</taxon>
        <taxon>Streptomycetaceae</taxon>
        <taxon>Streptomyces</taxon>
    </lineage>
</organism>
<dbReference type="EMBL" id="JAVREN010000009">
    <property type="protein sequence ID" value="MDT0307106.1"/>
    <property type="molecule type" value="Genomic_DNA"/>
</dbReference>
<keyword evidence="2" id="KW-1185">Reference proteome</keyword>
<accession>A0ABU2L6N8</accession>
<protein>
    <submittedName>
        <fullName evidence="1">Uncharacterized protein</fullName>
    </submittedName>
</protein>
<dbReference type="Proteomes" id="UP001183388">
    <property type="component" value="Unassembled WGS sequence"/>
</dbReference>
<evidence type="ECO:0000313" key="2">
    <source>
        <dbReference type="Proteomes" id="UP001183388"/>
    </source>
</evidence>
<comment type="caution">
    <text evidence="1">The sequence shown here is derived from an EMBL/GenBank/DDBJ whole genome shotgun (WGS) entry which is preliminary data.</text>
</comment>
<gene>
    <name evidence="1" type="ORF">RM780_09040</name>
</gene>
<sequence>MSGVAVQIGLRAPSASDWVTGRCWLYCRRENVRVLWIGPLRTPVAEGDLYACGRCIAELMLLAREEERRRDLEELAAPYRCDHRELETRDRETFCRGCGRQIYL</sequence>
<name>A0ABU2L6N8_9ACTN</name>
<reference evidence="2" key="1">
    <citation type="submission" date="2023-07" db="EMBL/GenBank/DDBJ databases">
        <title>30 novel species of actinomycetes from the DSMZ collection.</title>
        <authorList>
            <person name="Nouioui I."/>
        </authorList>
    </citation>
    <scope>NUCLEOTIDE SEQUENCE [LARGE SCALE GENOMIC DNA]</scope>
    <source>
        <strain evidence="2">DSM 44917</strain>
    </source>
</reference>
<proteinExistence type="predicted"/>